<dbReference type="RefSeq" id="WP_183321144.1">
    <property type="nucleotide sequence ID" value="NZ_JACHVQ010000002.1"/>
</dbReference>
<reference evidence="3 4" key="1">
    <citation type="submission" date="2020-08" db="EMBL/GenBank/DDBJ databases">
        <title>Sequencing the genomes of 1000 actinobacteria strains.</title>
        <authorList>
            <person name="Klenk H.-P."/>
        </authorList>
    </citation>
    <scope>NUCLEOTIDE SEQUENCE [LARGE SCALE GENOMIC DNA]</scope>
    <source>
        <strain evidence="3 4">DSM 105369</strain>
    </source>
</reference>
<name>A0A839N637_9MICO</name>
<dbReference type="PANTHER" id="PTHR31964">
    <property type="entry name" value="ADENINE NUCLEOTIDE ALPHA HYDROLASES-LIKE SUPERFAMILY PROTEIN"/>
    <property type="match status" value="1"/>
</dbReference>
<dbReference type="InterPro" id="IPR006016">
    <property type="entry name" value="UspA"/>
</dbReference>
<organism evidence="3 4">
    <name type="scientific">Flexivirga oryzae</name>
    <dbReference type="NCBI Taxonomy" id="1794944"/>
    <lineage>
        <taxon>Bacteria</taxon>
        <taxon>Bacillati</taxon>
        <taxon>Actinomycetota</taxon>
        <taxon>Actinomycetes</taxon>
        <taxon>Micrococcales</taxon>
        <taxon>Dermacoccaceae</taxon>
        <taxon>Flexivirga</taxon>
    </lineage>
</organism>
<keyword evidence="4" id="KW-1185">Reference proteome</keyword>
<dbReference type="SUPFAM" id="SSF52402">
    <property type="entry name" value="Adenine nucleotide alpha hydrolases-like"/>
    <property type="match status" value="2"/>
</dbReference>
<gene>
    <name evidence="3" type="ORF">FHU39_002755</name>
</gene>
<feature type="domain" description="UspA" evidence="2">
    <location>
        <begin position="150"/>
        <end position="286"/>
    </location>
</feature>
<dbReference type="InterPro" id="IPR014729">
    <property type="entry name" value="Rossmann-like_a/b/a_fold"/>
</dbReference>
<sequence>METRVPLGAVLVGLDESAESARALSWAATEARRRRWPLHLMHVVHDAAWIYSTSTTTNYPMTPVVRDAVVMLSDWHPDLPVTWSQPAGDPAALLADGAHAARVTAVGSRGRGAVSDAVLGSVTTQLIAQTRCPVAVLRAGTPIAHPDAPVVVGVGHDTLSLPLLDAAFEQASSRHVDLVVVHAWQLDGPTIADHLELQGLTAEGAQRHEAGLLTRMVADLAQDHPEVEVSTHAVRDGAARTLGRHAADAALLVVGSRGRGEIGGAILGSVSQSVIRSATCPVLVVRGGRTTVTVPSDQTVAEASS</sequence>
<dbReference type="Gene3D" id="3.40.50.620">
    <property type="entry name" value="HUPs"/>
    <property type="match status" value="2"/>
</dbReference>
<dbReference type="AlphaFoldDB" id="A0A839N637"/>
<dbReference type="PRINTS" id="PR01438">
    <property type="entry name" value="UNVRSLSTRESS"/>
</dbReference>
<evidence type="ECO:0000259" key="2">
    <source>
        <dbReference type="Pfam" id="PF00582"/>
    </source>
</evidence>
<feature type="domain" description="UspA" evidence="2">
    <location>
        <begin position="10"/>
        <end position="138"/>
    </location>
</feature>
<accession>A0A839N637</accession>
<dbReference type="Pfam" id="PF00582">
    <property type="entry name" value="Usp"/>
    <property type="match status" value="2"/>
</dbReference>
<protein>
    <submittedName>
        <fullName evidence="3">Nucleotide-binding universal stress UspA family protein</fullName>
    </submittedName>
</protein>
<dbReference type="EMBL" id="JACHVQ010000002">
    <property type="protein sequence ID" value="MBB2892737.1"/>
    <property type="molecule type" value="Genomic_DNA"/>
</dbReference>
<evidence type="ECO:0000256" key="1">
    <source>
        <dbReference type="ARBA" id="ARBA00008791"/>
    </source>
</evidence>
<evidence type="ECO:0000313" key="4">
    <source>
        <dbReference type="Proteomes" id="UP000559182"/>
    </source>
</evidence>
<dbReference type="Proteomes" id="UP000559182">
    <property type="component" value="Unassembled WGS sequence"/>
</dbReference>
<comment type="similarity">
    <text evidence="1">Belongs to the universal stress protein A family.</text>
</comment>
<comment type="caution">
    <text evidence="3">The sequence shown here is derived from an EMBL/GenBank/DDBJ whole genome shotgun (WGS) entry which is preliminary data.</text>
</comment>
<evidence type="ECO:0000313" key="3">
    <source>
        <dbReference type="EMBL" id="MBB2892737.1"/>
    </source>
</evidence>
<proteinExistence type="inferred from homology"/>
<dbReference type="PANTHER" id="PTHR31964:SF113">
    <property type="entry name" value="USPA DOMAIN-CONTAINING PROTEIN"/>
    <property type="match status" value="1"/>
</dbReference>
<dbReference type="InterPro" id="IPR006015">
    <property type="entry name" value="Universal_stress_UspA"/>
</dbReference>